<reference evidence="1" key="1">
    <citation type="submission" date="2021-03" db="EMBL/GenBank/DDBJ databases">
        <authorList>
            <person name="Kim M.K."/>
        </authorList>
    </citation>
    <scope>NUCLEOTIDE SEQUENCE</scope>
    <source>
        <strain evidence="1">BT186</strain>
    </source>
</reference>
<dbReference type="InterPro" id="IPR025355">
    <property type="entry name" value="DUF4259"/>
</dbReference>
<comment type="caution">
    <text evidence="1">The sequence shown here is derived from an EMBL/GenBank/DDBJ whole genome shotgun (WGS) entry which is preliminary data.</text>
</comment>
<dbReference type="EMBL" id="JAFLQZ010000006">
    <property type="protein sequence ID" value="MBO0358559.1"/>
    <property type="molecule type" value="Genomic_DNA"/>
</dbReference>
<organism evidence="1 2">
    <name type="scientific">Hymenobacter telluris</name>
    <dbReference type="NCBI Taxonomy" id="2816474"/>
    <lineage>
        <taxon>Bacteria</taxon>
        <taxon>Pseudomonadati</taxon>
        <taxon>Bacteroidota</taxon>
        <taxon>Cytophagia</taxon>
        <taxon>Cytophagales</taxon>
        <taxon>Hymenobacteraceae</taxon>
        <taxon>Hymenobacter</taxon>
    </lineage>
</organism>
<evidence type="ECO:0000313" key="2">
    <source>
        <dbReference type="Proteomes" id="UP000664144"/>
    </source>
</evidence>
<sequence>MSTWSHYTFDNDAAADFAEEFLENPNEAMLYEALATAAEEEGTVALDDAHVALAAAEIVAAVLGKPAADLPPGLLPAVVHLDADGEDLRELAEEAVQAVLERSELQAARATGEEYASWQQLQQDLLARLQDADTDGATPDEA</sequence>
<dbReference type="AlphaFoldDB" id="A0A939EVF0"/>
<proteinExistence type="predicted"/>
<name>A0A939EVF0_9BACT</name>
<dbReference type="RefSeq" id="WP_206984490.1">
    <property type="nucleotide sequence ID" value="NZ_JAFLQZ010000006.1"/>
</dbReference>
<keyword evidence="2" id="KW-1185">Reference proteome</keyword>
<dbReference type="Proteomes" id="UP000664144">
    <property type="component" value="Unassembled WGS sequence"/>
</dbReference>
<evidence type="ECO:0000313" key="1">
    <source>
        <dbReference type="EMBL" id="MBO0358559.1"/>
    </source>
</evidence>
<dbReference type="Pfam" id="PF14078">
    <property type="entry name" value="DUF4259"/>
    <property type="match status" value="1"/>
</dbReference>
<protein>
    <submittedName>
        <fullName evidence="1">DUF4259 domain-containing protein</fullName>
    </submittedName>
</protein>
<gene>
    <name evidence="1" type="ORF">J0X19_11435</name>
</gene>
<accession>A0A939EVF0</accession>